<sequence length="145" mass="16378">MKKIISTTFVFLGLLFANLVSAQEISKQQMIAFQSDNVDTFKAAFPKDNYNKCFAIKESSYSLLSLSVKHDKKNILEYLLNNEADLNKECGNQTPLMVAARYGKLDFAKLLLKKGANKNTKNEKGETAKEFAVQYNHPEMTSILK</sequence>
<dbReference type="Gene3D" id="1.25.40.20">
    <property type="entry name" value="Ankyrin repeat-containing domain"/>
    <property type="match status" value="1"/>
</dbReference>
<name>A0A2M9C5X4_9FLAO</name>
<evidence type="ECO:0000256" key="3">
    <source>
        <dbReference type="PROSITE-ProRule" id="PRU00023"/>
    </source>
</evidence>
<dbReference type="Pfam" id="PF12796">
    <property type="entry name" value="Ank_2"/>
    <property type="match status" value="1"/>
</dbReference>
<evidence type="ECO:0000256" key="1">
    <source>
        <dbReference type="ARBA" id="ARBA00022737"/>
    </source>
</evidence>
<dbReference type="PROSITE" id="PS50088">
    <property type="entry name" value="ANK_REPEAT"/>
    <property type="match status" value="1"/>
</dbReference>
<evidence type="ECO:0000256" key="2">
    <source>
        <dbReference type="ARBA" id="ARBA00023043"/>
    </source>
</evidence>
<dbReference type="EMBL" id="PGFD01000001">
    <property type="protein sequence ID" value="PJJ66206.1"/>
    <property type="molecule type" value="Genomic_DNA"/>
</dbReference>
<accession>A0A2M9C5X4</accession>
<dbReference type="InterPro" id="IPR002110">
    <property type="entry name" value="Ankyrin_rpt"/>
</dbReference>
<dbReference type="RefSeq" id="WP_100375017.1">
    <property type="nucleotide sequence ID" value="NZ_PGFD01000001.1"/>
</dbReference>
<evidence type="ECO:0000313" key="6">
    <source>
        <dbReference type="Proteomes" id="UP000228740"/>
    </source>
</evidence>
<organism evidence="5 6">
    <name type="scientific">Chryseobacterium geocarposphaerae</name>
    <dbReference type="NCBI Taxonomy" id="1416776"/>
    <lineage>
        <taxon>Bacteria</taxon>
        <taxon>Pseudomonadati</taxon>
        <taxon>Bacteroidota</taxon>
        <taxon>Flavobacteriia</taxon>
        <taxon>Flavobacteriales</taxon>
        <taxon>Weeksellaceae</taxon>
        <taxon>Chryseobacterium group</taxon>
        <taxon>Chryseobacterium</taxon>
    </lineage>
</organism>
<keyword evidence="2 3" id="KW-0040">ANK repeat</keyword>
<keyword evidence="4" id="KW-0732">Signal</keyword>
<dbReference type="SMART" id="SM00248">
    <property type="entry name" value="ANK"/>
    <property type="match status" value="2"/>
</dbReference>
<feature type="chain" id="PRO_5014689584" evidence="4">
    <location>
        <begin position="23"/>
        <end position="145"/>
    </location>
</feature>
<dbReference type="PROSITE" id="PS50297">
    <property type="entry name" value="ANK_REP_REGION"/>
    <property type="match status" value="1"/>
</dbReference>
<evidence type="ECO:0000256" key="4">
    <source>
        <dbReference type="SAM" id="SignalP"/>
    </source>
</evidence>
<protein>
    <submittedName>
        <fullName evidence="5">Ankyrin repeat protein</fullName>
    </submittedName>
</protein>
<dbReference type="Proteomes" id="UP000228740">
    <property type="component" value="Unassembled WGS sequence"/>
</dbReference>
<dbReference type="PANTHER" id="PTHR24198:SF194">
    <property type="entry name" value="INVERSIN-A"/>
    <property type="match status" value="1"/>
</dbReference>
<comment type="caution">
    <text evidence="5">The sequence shown here is derived from an EMBL/GenBank/DDBJ whole genome shotgun (WGS) entry which is preliminary data.</text>
</comment>
<reference evidence="5 6" key="1">
    <citation type="submission" date="2017-11" db="EMBL/GenBank/DDBJ databases">
        <title>Genomic Encyclopedia of Archaeal and Bacterial Type Strains, Phase II (KMG-II): From Individual Species to Whole Genera.</title>
        <authorList>
            <person name="Goeker M."/>
        </authorList>
    </citation>
    <scope>NUCLEOTIDE SEQUENCE [LARGE SCALE GENOMIC DNA]</scope>
    <source>
        <strain evidence="5 6">DSM 27617</strain>
    </source>
</reference>
<dbReference type="PANTHER" id="PTHR24198">
    <property type="entry name" value="ANKYRIN REPEAT AND PROTEIN KINASE DOMAIN-CONTAINING PROTEIN"/>
    <property type="match status" value="1"/>
</dbReference>
<dbReference type="AlphaFoldDB" id="A0A2M9C5X4"/>
<feature type="repeat" description="ANK" evidence="3">
    <location>
        <begin position="91"/>
        <end position="123"/>
    </location>
</feature>
<feature type="signal peptide" evidence="4">
    <location>
        <begin position="1"/>
        <end position="22"/>
    </location>
</feature>
<evidence type="ECO:0000313" key="5">
    <source>
        <dbReference type="EMBL" id="PJJ66206.1"/>
    </source>
</evidence>
<proteinExistence type="predicted"/>
<dbReference type="InterPro" id="IPR036770">
    <property type="entry name" value="Ankyrin_rpt-contain_sf"/>
</dbReference>
<keyword evidence="6" id="KW-1185">Reference proteome</keyword>
<keyword evidence="1" id="KW-0677">Repeat</keyword>
<gene>
    <name evidence="5" type="ORF">CLV73_0173</name>
</gene>
<dbReference type="SUPFAM" id="SSF48403">
    <property type="entry name" value="Ankyrin repeat"/>
    <property type="match status" value="1"/>
</dbReference>
<dbReference type="OrthoDB" id="1259920at2"/>